<feature type="compositionally biased region" description="Low complexity" evidence="1">
    <location>
        <begin position="9"/>
        <end position="20"/>
    </location>
</feature>
<organism evidence="2 3">
    <name type="scientific">Steccherinum ochraceum</name>
    <dbReference type="NCBI Taxonomy" id="92696"/>
    <lineage>
        <taxon>Eukaryota</taxon>
        <taxon>Fungi</taxon>
        <taxon>Dikarya</taxon>
        <taxon>Basidiomycota</taxon>
        <taxon>Agaricomycotina</taxon>
        <taxon>Agaricomycetes</taxon>
        <taxon>Polyporales</taxon>
        <taxon>Steccherinaceae</taxon>
        <taxon>Steccherinum</taxon>
    </lineage>
</organism>
<feature type="compositionally biased region" description="Acidic residues" evidence="1">
    <location>
        <begin position="21"/>
        <end position="48"/>
    </location>
</feature>
<protein>
    <submittedName>
        <fullName evidence="2">Uncharacterized protein</fullName>
    </submittedName>
</protein>
<dbReference type="EMBL" id="RWJN01000018">
    <property type="protein sequence ID" value="TCD70619.1"/>
    <property type="molecule type" value="Genomic_DNA"/>
</dbReference>
<evidence type="ECO:0000313" key="2">
    <source>
        <dbReference type="EMBL" id="TCD70619.1"/>
    </source>
</evidence>
<proteinExistence type="predicted"/>
<evidence type="ECO:0000256" key="1">
    <source>
        <dbReference type="SAM" id="MobiDB-lite"/>
    </source>
</evidence>
<dbReference type="AlphaFoldDB" id="A0A4R0RXA5"/>
<name>A0A4R0RXA5_9APHY</name>
<evidence type="ECO:0000313" key="3">
    <source>
        <dbReference type="Proteomes" id="UP000292702"/>
    </source>
</evidence>
<accession>A0A4R0RXA5</accession>
<feature type="region of interest" description="Disordered" evidence="1">
    <location>
        <begin position="1"/>
        <end position="95"/>
    </location>
</feature>
<feature type="compositionally biased region" description="Basic residues" evidence="1">
    <location>
        <begin position="86"/>
        <end position="95"/>
    </location>
</feature>
<reference evidence="2 3" key="1">
    <citation type="submission" date="2018-11" db="EMBL/GenBank/DDBJ databases">
        <title>Genome assembly of Steccherinum ochraceum LE-BIN_3174, the white-rot fungus of the Steccherinaceae family (The Residual Polyporoid clade, Polyporales, Basidiomycota).</title>
        <authorList>
            <person name="Fedorova T.V."/>
            <person name="Glazunova O.A."/>
            <person name="Landesman E.O."/>
            <person name="Moiseenko K.V."/>
            <person name="Psurtseva N.V."/>
            <person name="Savinova O.S."/>
            <person name="Shakhova N.V."/>
            <person name="Tyazhelova T.V."/>
            <person name="Vasina D.V."/>
        </authorList>
    </citation>
    <scope>NUCLEOTIDE SEQUENCE [LARGE SCALE GENOMIC DNA]</scope>
    <source>
        <strain evidence="2 3">LE-BIN_3174</strain>
    </source>
</reference>
<gene>
    <name evidence="2" type="ORF">EIP91_002650</name>
</gene>
<sequence length="95" mass="9788">MPGTPSTPSSVSEEGSPSGSGEEDDGDAEGEEKEDGDGDSDEDEDDEELNRRTALGAGVEKISRHKDYTSSNPGSAATSPDPAHPTHPHAHGQTS</sequence>
<keyword evidence="3" id="KW-1185">Reference proteome</keyword>
<comment type="caution">
    <text evidence="2">The sequence shown here is derived from an EMBL/GenBank/DDBJ whole genome shotgun (WGS) entry which is preliminary data.</text>
</comment>
<dbReference type="Proteomes" id="UP000292702">
    <property type="component" value="Unassembled WGS sequence"/>
</dbReference>